<organism evidence="2 3">
    <name type="scientific">Nonomuraea turkmeniaca</name>
    <dbReference type="NCBI Taxonomy" id="103838"/>
    <lineage>
        <taxon>Bacteria</taxon>
        <taxon>Bacillati</taxon>
        <taxon>Actinomycetota</taxon>
        <taxon>Actinomycetes</taxon>
        <taxon>Streptosporangiales</taxon>
        <taxon>Streptosporangiaceae</taxon>
        <taxon>Nonomuraea</taxon>
    </lineage>
</organism>
<gene>
    <name evidence="2" type="ORF">ETD86_06850</name>
</gene>
<name>A0A5S4FSY5_9ACTN</name>
<accession>A0A5S4FSY5</accession>
<evidence type="ECO:0000256" key="1">
    <source>
        <dbReference type="SAM" id="MobiDB-lite"/>
    </source>
</evidence>
<dbReference type="EMBL" id="VCKY01000015">
    <property type="protein sequence ID" value="TMR23866.1"/>
    <property type="molecule type" value="Genomic_DNA"/>
</dbReference>
<dbReference type="RefSeq" id="WP_138665247.1">
    <property type="nucleotide sequence ID" value="NZ_VCKY01000015.1"/>
</dbReference>
<proteinExistence type="predicted"/>
<dbReference type="Pfam" id="PF05120">
    <property type="entry name" value="GvpG"/>
    <property type="match status" value="1"/>
</dbReference>
<evidence type="ECO:0000313" key="2">
    <source>
        <dbReference type="EMBL" id="TMR23866.1"/>
    </source>
</evidence>
<keyword evidence="3" id="KW-1185">Reference proteome</keyword>
<dbReference type="Proteomes" id="UP000309128">
    <property type="component" value="Unassembled WGS sequence"/>
</dbReference>
<sequence>MGLISLLFGWPLAPVKGVIRLGELIQEQAERQMHDPAVIRRRLEEIEELQASGAMSEEEAAREVELVFQRVTGRSGPASTGTTAGDEERG</sequence>
<reference evidence="2 3" key="1">
    <citation type="submission" date="2019-05" db="EMBL/GenBank/DDBJ databases">
        <title>Draft genome sequence of Nonomuraea turkmeniaca DSM 43926.</title>
        <authorList>
            <person name="Saricaoglu S."/>
            <person name="Isik K."/>
        </authorList>
    </citation>
    <scope>NUCLEOTIDE SEQUENCE [LARGE SCALE GENOMIC DNA]</scope>
    <source>
        <strain evidence="2 3">DSM 43926</strain>
    </source>
</reference>
<dbReference type="AlphaFoldDB" id="A0A5S4FSY5"/>
<protein>
    <submittedName>
        <fullName evidence="2">Gas vesicle protein G</fullName>
    </submittedName>
</protein>
<feature type="region of interest" description="Disordered" evidence="1">
    <location>
        <begin position="71"/>
        <end position="90"/>
    </location>
</feature>
<comment type="caution">
    <text evidence="2">The sequence shown here is derived from an EMBL/GenBank/DDBJ whole genome shotgun (WGS) entry which is preliminary data.</text>
</comment>
<evidence type="ECO:0000313" key="3">
    <source>
        <dbReference type="Proteomes" id="UP000309128"/>
    </source>
</evidence>
<dbReference type="InterPro" id="IPR007804">
    <property type="entry name" value="GvpG"/>
</dbReference>
<dbReference type="OrthoDB" id="3541554at2"/>